<name>A0A2B9PJT5_BACCE</name>
<dbReference type="InterPro" id="IPR036505">
    <property type="entry name" value="Amidase/PGRP_sf"/>
</dbReference>
<dbReference type="Pfam" id="PF08239">
    <property type="entry name" value="SH3_3"/>
    <property type="match status" value="1"/>
</dbReference>
<protein>
    <recommendedName>
        <fullName evidence="3">N-acetylmuramoyl-L-alanine amidase</fullName>
        <ecNumber evidence="3">3.5.1.28</ecNumber>
    </recommendedName>
    <alternativeName>
        <fullName evidence="10">Autolysin</fullName>
    </alternativeName>
    <alternativeName>
        <fullName evidence="9">Cell wall hydrolase</fullName>
    </alternativeName>
</protein>
<dbReference type="GO" id="GO:0009254">
    <property type="term" value="P:peptidoglycan turnover"/>
    <property type="evidence" value="ECO:0007669"/>
    <property type="project" value="TreeGrafter"/>
</dbReference>
<comment type="catalytic activity">
    <reaction evidence="1">
        <text>Hydrolyzes the link between N-acetylmuramoyl residues and L-amino acid residues in certain cell-wall glycopeptides.</text>
        <dbReference type="EC" id="3.5.1.28"/>
    </reaction>
</comment>
<dbReference type="GO" id="GO:0030435">
    <property type="term" value="P:sporulation resulting in formation of a cellular spore"/>
    <property type="evidence" value="ECO:0007669"/>
    <property type="project" value="UniProtKB-KW"/>
</dbReference>
<dbReference type="GO" id="GO:0009253">
    <property type="term" value="P:peptidoglycan catabolic process"/>
    <property type="evidence" value="ECO:0007669"/>
    <property type="project" value="InterPro"/>
</dbReference>
<dbReference type="AlphaFoldDB" id="A0A2B9PJT5"/>
<dbReference type="EC" id="3.5.1.28" evidence="3"/>
<dbReference type="Gene3D" id="2.30.30.40">
    <property type="entry name" value="SH3 Domains"/>
    <property type="match status" value="1"/>
</dbReference>
<evidence type="ECO:0000256" key="10">
    <source>
        <dbReference type="ARBA" id="ARBA00032390"/>
    </source>
</evidence>
<dbReference type="PROSITE" id="PS51781">
    <property type="entry name" value="SH3B"/>
    <property type="match status" value="1"/>
</dbReference>
<evidence type="ECO:0000259" key="11">
    <source>
        <dbReference type="PROSITE" id="PS51272"/>
    </source>
</evidence>
<dbReference type="PROSITE" id="PS51272">
    <property type="entry name" value="SLH"/>
    <property type="match status" value="3"/>
</dbReference>
<accession>A0A2B9PJT5</accession>
<feature type="domain" description="SH3b" evidence="12">
    <location>
        <begin position="579"/>
        <end position="642"/>
    </location>
</feature>
<reference evidence="13 14" key="1">
    <citation type="submission" date="2017-09" db="EMBL/GenBank/DDBJ databases">
        <title>Large-scale bioinformatics analysis of Bacillus genomes uncovers conserved roles of natural products in bacterial physiology.</title>
        <authorList>
            <consortium name="Agbiome Team Llc"/>
            <person name="Bleich R.M."/>
            <person name="Grubbs K.J."/>
            <person name="Santa Maria K.C."/>
            <person name="Allen S.E."/>
            <person name="Farag S."/>
            <person name="Shank E.A."/>
            <person name="Bowers A."/>
        </authorList>
    </citation>
    <scope>NUCLEOTIDE SEQUENCE [LARGE SCALE GENOMIC DNA]</scope>
    <source>
        <strain evidence="13 14">AFS050027</strain>
    </source>
</reference>
<dbReference type="CDD" id="cd06583">
    <property type="entry name" value="PGRP"/>
    <property type="match status" value="1"/>
</dbReference>
<evidence type="ECO:0000259" key="12">
    <source>
        <dbReference type="PROSITE" id="PS51781"/>
    </source>
</evidence>
<dbReference type="GO" id="GO:0030420">
    <property type="term" value="P:establishment of competence for transformation"/>
    <property type="evidence" value="ECO:0007669"/>
    <property type="project" value="UniProtKB-KW"/>
</dbReference>
<evidence type="ECO:0000256" key="2">
    <source>
        <dbReference type="ARBA" id="ARBA00007553"/>
    </source>
</evidence>
<keyword evidence="4" id="KW-0732">Signal</keyword>
<keyword evidence="6" id="KW-0749">Sporulation</keyword>
<dbReference type="Proteomes" id="UP000223777">
    <property type="component" value="Unassembled WGS sequence"/>
</dbReference>
<dbReference type="Gene3D" id="3.40.80.10">
    <property type="entry name" value="Peptidoglycan recognition protein-like"/>
    <property type="match status" value="1"/>
</dbReference>
<dbReference type="Pfam" id="PF00395">
    <property type="entry name" value="SLH"/>
    <property type="match status" value="3"/>
</dbReference>
<dbReference type="Pfam" id="PF01510">
    <property type="entry name" value="Amidase_2"/>
    <property type="match status" value="1"/>
</dbReference>
<evidence type="ECO:0000256" key="6">
    <source>
        <dbReference type="ARBA" id="ARBA00022969"/>
    </source>
</evidence>
<dbReference type="InterPro" id="IPR051206">
    <property type="entry name" value="NAMLAA_amidase_2"/>
</dbReference>
<evidence type="ECO:0000256" key="7">
    <source>
        <dbReference type="ARBA" id="ARBA00023287"/>
    </source>
</evidence>
<dbReference type="PANTHER" id="PTHR30417">
    <property type="entry name" value="N-ACETYLMURAMOYL-L-ALANINE AMIDASE AMID"/>
    <property type="match status" value="1"/>
</dbReference>
<dbReference type="SMART" id="SM00644">
    <property type="entry name" value="Ami_2"/>
    <property type="match status" value="1"/>
</dbReference>
<dbReference type="InterPro" id="IPR002502">
    <property type="entry name" value="Amidase_domain"/>
</dbReference>
<evidence type="ECO:0000256" key="5">
    <source>
        <dbReference type="ARBA" id="ARBA00022801"/>
    </source>
</evidence>
<evidence type="ECO:0000313" key="14">
    <source>
        <dbReference type="Proteomes" id="UP000223777"/>
    </source>
</evidence>
<dbReference type="InterPro" id="IPR001119">
    <property type="entry name" value="SLH_dom"/>
</dbReference>
<dbReference type="GO" id="GO:0071555">
    <property type="term" value="P:cell wall organization"/>
    <property type="evidence" value="ECO:0007669"/>
    <property type="project" value="UniProtKB-KW"/>
</dbReference>
<feature type="domain" description="SLH" evidence="11">
    <location>
        <begin position="394"/>
        <end position="457"/>
    </location>
</feature>
<comment type="similarity">
    <text evidence="2">Belongs to the N-acetylmuramoyl-L-alanine amidase 2 family.</text>
</comment>
<dbReference type="SUPFAM" id="SSF55846">
    <property type="entry name" value="N-acetylmuramoyl-L-alanine amidase-like"/>
    <property type="match status" value="1"/>
</dbReference>
<evidence type="ECO:0000256" key="8">
    <source>
        <dbReference type="ARBA" id="ARBA00023316"/>
    </source>
</evidence>
<evidence type="ECO:0000313" key="13">
    <source>
        <dbReference type="EMBL" id="PGO22639.1"/>
    </source>
</evidence>
<gene>
    <name evidence="13" type="ORF">CN984_25740</name>
</gene>
<dbReference type="PANTHER" id="PTHR30417:SF11">
    <property type="entry name" value="N-ACETYLMURAMOYL-L-ALANINE AMIDASE XLYA"/>
    <property type="match status" value="1"/>
</dbReference>
<dbReference type="EMBL" id="NUIL01000051">
    <property type="protein sequence ID" value="PGO22639.1"/>
    <property type="molecule type" value="Genomic_DNA"/>
</dbReference>
<comment type="caution">
    <text evidence="13">The sequence shown here is derived from an EMBL/GenBank/DDBJ whole genome shotgun (WGS) entry which is preliminary data.</text>
</comment>
<proteinExistence type="inferred from homology"/>
<keyword evidence="7" id="KW-0178">Competence</keyword>
<dbReference type="InterPro" id="IPR003646">
    <property type="entry name" value="SH3-like_bac-type"/>
</dbReference>
<feature type="domain" description="SLH" evidence="11">
    <location>
        <begin position="458"/>
        <end position="513"/>
    </location>
</feature>
<evidence type="ECO:0000256" key="3">
    <source>
        <dbReference type="ARBA" id="ARBA00011901"/>
    </source>
</evidence>
<feature type="domain" description="SLH" evidence="11">
    <location>
        <begin position="515"/>
        <end position="578"/>
    </location>
</feature>
<dbReference type="SMART" id="SM00287">
    <property type="entry name" value="SH3b"/>
    <property type="match status" value="2"/>
</dbReference>
<evidence type="ECO:0000256" key="9">
    <source>
        <dbReference type="ARBA" id="ARBA00030881"/>
    </source>
</evidence>
<organism evidence="13 14">
    <name type="scientific">Bacillus cereus</name>
    <dbReference type="NCBI Taxonomy" id="1396"/>
    <lineage>
        <taxon>Bacteria</taxon>
        <taxon>Bacillati</taxon>
        <taxon>Bacillota</taxon>
        <taxon>Bacilli</taxon>
        <taxon>Bacillales</taxon>
        <taxon>Bacillaceae</taxon>
        <taxon>Bacillus</taxon>
        <taxon>Bacillus cereus group</taxon>
    </lineage>
</organism>
<dbReference type="GO" id="GO:0008745">
    <property type="term" value="F:N-acetylmuramoyl-L-alanine amidase activity"/>
    <property type="evidence" value="ECO:0007669"/>
    <property type="project" value="UniProtKB-EC"/>
</dbReference>
<keyword evidence="8" id="KW-0961">Cell wall biogenesis/degradation</keyword>
<keyword evidence="5" id="KW-0378">Hydrolase</keyword>
<sequence>MHCVLKINMNKRLYNVLAAVMVLQIVNINIPTTSFADSVENVVTGTKITSSDIEAIKSIEDDMRDEDGKGDKIDGNGEIQGNFIVNIQKQTTLYDSPNIQSTVTSEIPKQIATGTKKKGDWYFVQTSSGEGWIYNSNQTFIERNIYTLPSDSRKIVINEKTEVYSSPFDEFKENGSLEPQTLDAITQAGDWFQIQTDGEIKWIKSPSVKFKGSKPSLIKQRATTSNIYGVPFTEWIVPKGNDNIRPGYAMNAKYITIHETDNESPGAGAKNHAQYLYNQATGNTDRAASWHFTVDDKEIYQHLPLDENGWHAGDGTNGTGNRQSIAIEIAVNSDGNYDKAVDNARKLTAYLMRDLDITIDHVVKHQNWSGKICPSKMIKRDAWNDFLVGTKNYYNANNKDDITGGWYEKDIRELASQGIMVGDGQGSYWPDRLVTRAEFATLITRSLKLPEGTSNFTDLNTAPPSLIDGINRAAAAGIINGRGNNIFAPNDTIKRDEVVIMIDRALQYKNIIGKLVDLPFTDQNLAYDKQAVQRVYGLGIVKGNEKNEFMPKGTATRGEAAAFLNRMLHVLNNDNNNSIGVVTITGSGVNLRKGPGTTYEVIRKLNKNESYSVYKEQNGWLSIGDNQWLFYDPSYIFFNKNK</sequence>
<evidence type="ECO:0000256" key="4">
    <source>
        <dbReference type="ARBA" id="ARBA00022729"/>
    </source>
</evidence>
<evidence type="ECO:0000256" key="1">
    <source>
        <dbReference type="ARBA" id="ARBA00001561"/>
    </source>
</evidence>